<gene>
    <name evidence="1" type="ORF">QBZ16_001433</name>
</gene>
<organism evidence="1 2">
    <name type="scientific">Prototheca wickerhamii</name>
    <dbReference type="NCBI Taxonomy" id="3111"/>
    <lineage>
        <taxon>Eukaryota</taxon>
        <taxon>Viridiplantae</taxon>
        <taxon>Chlorophyta</taxon>
        <taxon>core chlorophytes</taxon>
        <taxon>Trebouxiophyceae</taxon>
        <taxon>Chlorellales</taxon>
        <taxon>Chlorellaceae</taxon>
        <taxon>Prototheca</taxon>
    </lineage>
</organism>
<comment type="caution">
    <text evidence="1">The sequence shown here is derived from an EMBL/GenBank/DDBJ whole genome shotgun (WGS) entry which is preliminary data.</text>
</comment>
<dbReference type="GO" id="GO:0005815">
    <property type="term" value="C:microtubule organizing center"/>
    <property type="evidence" value="ECO:0007669"/>
    <property type="project" value="TreeGrafter"/>
</dbReference>
<dbReference type="PANTHER" id="PTHR16220:SF0">
    <property type="entry name" value="WD REPEAT-CONTAINING PROTEIN WRAP73"/>
    <property type="match status" value="1"/>
</dbReference>
<reference evidence="1" key="1">
    <citation type="submission" date="2021-01" db="EMBL/GenBank/DDBJ databases">
        <authorList>
            <person name="Eckstrom K.M.E."/>
        </authorList>
    </citation>
    <scope>NUCLEOTIDE SEQUENCE</scope>
    <source>
        <strain evidence="1">UVCC 0001</strain>
    </source>
</reference>
<dbReference type="Proteomes" id="UP001255856">
    <property type="component" value="Unassembled WGS sequence"/>
</dbReference>
<dbReference type="GO" id="GO:1990811">
    <property type="term" value="C:MWP complex"/>
    <property type="evidence" value="ECO:0007669"/>
    <property type="project" value="TreeGrafter"/>
</dbReference>
<proteinExistence type="predicted"/>
<name>A0AAD9MH03_PROWI</name>
<keyword evidence="2" id="KW-1185">Reference proteome</keyword>
<dbReference type="PANTHER" id="PTHR16220">
    <property type="entry name" value="WD REPEAT PROTEIN 8-RELATED"/>
    <property type="match status" value="1"/>
</dbReference>
<dbReference type="InterPro" id="IPR052778">
    <property type="entry name" value="Centrosome-WD_assoc"/>
</dbReference>
<accession>A0AAD9MH03</accession>
<dbReference type="InterPro" id="IPR015943">
    <property type="entry name" value="WD40/YVTN_repeat-like_dom_sf"/>
</dbReference>
<dbReference type="Pfam" id="PF00400">
    <property type="entry name" value="WD40"/>
    <property type="match status" value="1"/>
</dbReference>
<dbReference type="SUPFAM" id="SSF69322">
    <property type="entry name" value="Tricorn protease domain 2"/>
    <property type="match status" value="1"/>
</dbReference>
<dbReference type="InterPro" id="IPR001680">
    <property type="entry name" value="WD40_rpt"/>
</dbReference>
<protein>
    <recommendedName>
        <fullName evidence="3">WD repeat-containing protein WRAP73</fullName>
    </recommendedName>
</protein>
<dbReference type="Gene3D" id="2.130.10.10">
    <property type="entry name" value="YVTN repeat-like/Quinoprotein amine dehydrogenase"/>
    <property type="match status" value="3"/>
</dbReference>
<sequence length="460" mass="49339">MEFGEPDRYTAARPCFSPDGRHILYAQDRRVLVREAESQALVSLFLIAGEATLVAWSPDSDHFLVLMRSGQVSVQVFSLSDPSWGCSIAEGAAGCVMARWAPSGTHVLLTADFCARLSVWSLQTRECTFLPGPKHPDKGLAFHPDGGTVAVLQRSACKDVLTVYSTETWEPVASWMPETLDAADLAWSPSGESLAVWEGVAARHALLLYGPDGGEPQAEVEVTGGLGLAVRELAWSPSGQLLAWGDWAGAVRLGGALATFTDIAAFQHPDRVVAAEGAAAPVVYREEALERLAAFDAHRENIPPANGREAAPPEARSRFVLQALPASLATASRGAPVSARGDPASQAIDGLWWSHDGHHLATRVAGKPHVLWIWSTTKLCLISLLVLQHPVTDLCWDPQSTRLIACSGQAKVYTWTPEGASCAHIPVPKLRPAHLAWNPTHPCLLLTGKESLACAYLSEA</sequence>
<evidence type="ECO:0000313" key="1">
    <source>
        <dbReference type="EMBL" id="KAK2076097.1"/>
    </source>
</evidence>
<evidence type="ECO:0008006" key="3">
    <source>
        <dbReference type="Google" id="ProtNLM"/>
    </source>
</evidence>
<dbReference type="AlphaFoldDB" id="A0AAD9MH03"/>
<dbReference type="EMBL" id="JASFZW010000012">
    <property type="protein sequence ID" value="KAK2076097.1"/>
    <property type="molecule type" value="Genomic_DNA"/>
</dbReference>
<evidence type="ECO:0000313" key="2">
    <source>
        <dbReference type="Proteomes" id="UP001255856"/>
    </source>
</evidence>